<keyword evidence="9" id="KW-1185">Reference proteome</keyword>
<evidence type="ECO:0000256" key="1">
    <source>
        <dbReference type="ARBA" id="ARBA00004127"/>
    </source>
</evidence>
<reference evidence="8 9" key="1">
    <citation type="journal article" date="2024" name="Science">
        <title>Giant polyketide synthase enzymes in the biosynthesis of giant marine polyether toxins.</title>
        <authorList>
            <person name="Fallon T.R."/>
            <person name="Shende V.V."/>
            <person name="Wierzbicki I.H."/>
            <person name="Pendleton A.L."/>
            <person name="Watervoot N.F."/>
            <person name="Auber R.P."/>
            <person name="Gonzalez D.J."/>
            <person name="Wisecaver J.H."/>
            <person name="Moore B.S."/>
        </authorList>
    </citation>
    <scope>NUCLEOTIDE SEQUENCE [LARGE SCALE GENOMIC DNA]</scope>
    <source>
        <strain evidence="8 9">12B1</strain>
    </source>
</reference>
<dbReference type="PANTHER" id="PTHR46140">
    <property type="entry name" value="VACUOLAR TRANSPORTER CHAPERONE 1-RELATED"/>
    <property type="match status" value="1"/>
</dbReference>
<dbReference type="PANTHER" id="PTHR46140:SF1">
    <property type="entry name" value="VACUOLAR TRANSPORTER CHAPERONE COMPLEX SUBUNIT 4-RELATED"/>
    <property type="match status" value="1"/>
</dbReference>
<evidence type="ECO:0000256" key="2">
    <source>
        <dbReference type="ARBA" id="ARBA00022692"/>
    </source>
</evidence>
<dbReference type="Pfam" id="PF02656">
    <property type="entry name" value="DUF202"/>
    <property type="match status" value="1"/>
</dbReference>
<protein>
    <recommendedName>
        <fullName evidence="7">DUF202 domain-containing protein</fullName>
    </recommendedName>
</protein>
<evidence type="ECO:0000313" key="9">
    <source>
        <dbReference type="Proteomes" id="UP001515480"/>
    </source>
</evidence>
<feature type="domain" description="DUF202" evidence="7">
    <location>
        <begin position="71"/>
        <end position="130"/>
    </location>
</feature>
<evidence type="ECO:0000256" key="5">
    <source>
        <dbReference type="SAM" id="MobiDB-lite"/>
    </source>
</evidence>
<keyword evidence="3 6" id="KW-1133">Transmembrane helix</keyword>
<dbReference type="InterPro" id="IPR003807">
    <property type="entry name" value="DUF202"/>
</dbReference>
<organism evidence="8 9">
    <name type="scientific">Prymnesium parvum</name>
    <name type="common">Toxic golden alga</name>
    <dbReference type="NCBI Taxonomy" id="97485"/>
    <lineage>
        <taxon>Eukaryota</taxon>
        <taxon>Haptista</taxon>
        <taxon>Haptophyta</taxon>
        <taxon>Prymnesiophyceae</taxon>
        <taxon>Prymnesiales</taxon>
        <taxon>Prymnesiaceae</taxon>
        <taxon>Prymnesium</taxon>
    </lineage>
</organism>
<keyword evidence="4 6" id="KW-0472">Membrane</keyword>
<feature type="transmembrane region" description="Helical" evidence="6">
    <location>
        <begin position="146"/>
        <end position="165"/>
    </location>
</feature>
<evidence type="ECO:0000256" key="6">
    <source>
        <dbReference type="SAM" id="Phobius"/>
    </source>
</evidence>
<sequence length="180" mass="20065">MEEVEEEEEEEEEVVVVVEEEEEVEEEEQEEDGEEEVVEEGWRSDSQGAPSATPYVAMEQPAIRVDWKASFSSERTFMAWVHMAITLLGVGLGLAASGWPGARTSAAILLVPAALFLAWSLVSFYRRLHALDQKIVPGIVDKTAPTFALAVMILAILGNLASSWYRLWLSYQGDEEAYEP</sequence>
<dbReference type="EMBL" id="JBGBPQ010000028">
    <property type="protein sequence ID" value="KAL1496633.1"/>
    <property type="molecule type" value="Genomic_DNA"/>
</dbReference>
<dbReference type="GO" id="GO:0012505">
    <property type="term" value="C:endomembrane system"/>
    <property type="evidence" value="ECO:0007669"/>
    <property type="project" value="UniProtKB-SubCell"/>
</dbReference>
<name>A0AB34IF56_PRYPA</name>
<dbReference type="InterPro" id="IPR051572">
    <property type="entry name" value="VTC_Complex_Subunit"/>
</dbReference>
<feature type="region of interest" description="Disordered" evidence="5">
    <location>
        <begin position="1"/>
        <end position="52"/>
    </location>
</feature>
<feature type="transmembrane region" description="Helical" evidence="6">
    <location>
        <begin position="105"/>
        <end position="125"/>
    </location>
</feature>
<evidence type="ECO:0000259" key="7">
    <source>
        <dbReference type="Pfam" id="PF02656"/>
    </source>
</evidence>
<evidence type="ECO:0000256" key="3">
    <source>
        <dbReference type="ARBA" id="ARBA00022989"/>
    </source>
</evidence>
<evidence type="ECO:0000256" key="4">
    <source>
        <dbReference type="ARBA" id="ARBA00023136"/>
    </source>
</evidence>
<proteinExistence type="predicted"/>
<comment type="subcellular location">
    <subcellularLocation>
        <location evidence="1">Endomembrane system</location>
        <topology evidence="1">Multi-pass membrane protein</topology>
    </subcellularLocation>
</comment>
<accession>A0AB34IF56</accession>
<feature type="transmembrane region" description="Helical" evidence="6">
    <location>
        <begin position="77"/>
        <end position="99"/>
    </location>
</feature>
<feature type="compositionally biased region" description="Acidic residues" evidence="5">
    <location>
        <begin position="1"/>
        <end position="39"/>
    </location>
</feature>
<evidence type="ECO:0000313" key="8">
    <source>
        <dbReference type="EMBL" id="KAL1496633.1"/>
    </source>
</evidence>
<comment type="caution">
    <text evidence="8">The sequence shown here is derived from an EMBL/GenBank/DDBJ whole genome shotgun (WGS) entry which is preliminary data.</text>
</comment>
<dbReference type="AlphaFoldDB" id="A0AB34IF56"/>
<gene>
    <name evidence="8" type="ORF">AB1Y20_014237</name>
</gene>
<dbReference type="Proteomes" id="UP001515480">
    <property type="component" value="Unassembled WGS sequence"/>
</dbReference>
<keyword evidence="2 6" id="KW-0812">Transmembrane</keyword>